<dbReference type="Proteomes" id="UP000275846">
    <property type="component" value="Unassembled WGS sequence"/>
</dbReference>
<reference evidence="1 2" key="2">
    <citation type="submission" date="2018-11" db="EMBL/GenBank/DDBJ databases">
        <authorList>
            <consortium name="Pathogen Informatics"/>
        </authorList>
    </citation>
    <scope>NUCLEOTIDE SEQUENCE [LARGE SCALE GENOMIC DNA]</scope>
    <source>
        <strain evidence="1 2">NST_G2</strain>
    </source>
</reference>
<organism evidence="3">
    <name type="scientific">Schistocephalus solidus</name>
    <name type="common">Tapeworm</name>
    <dbReference type="NCBI Taxonomy" id="70667"/>
    <lineage>
        <taxon>Eukaryota</taxon>
        <taxon>Metazoa</taxon>
        <taxon>Spiralia</taxon>
        <taxon>Lophotrochozoa</taxon>
        <taxon>Platyhelminthes</taxon>
        <taxon>Cestoda</taxon>
        <taxon>Eucestoda</taxon>
        <taxon>Diphyllobothriidea</taxon>
        <taxon>Diphyllobothriidae</taxon>
        <taxon>Schistocephalus</taxon>
    </lineage>
</organism>
<accession>A0A183SVP5</accession>
<proteinExistence type="predicted"/>
<dbReference type="EMBL" id="UYSU01034577">
    <property type="protein sequence ID" value="VDL94678.1"/>
    <property type="molecule type" value="Genomic_DNA"/>
</dbReference>
<reference evidence="3" key="1">
    <citation type="submission" date="2016-06" db="UniProtKB">
        <authorList>
            <consortium name="WormBaseParasite"/>
        </authorList>
    </citation>
    <scope>IDENTIFICATION</scope>
</reference>
<evidence type="ECO:0000313" key="2">
    <source>
        <dbReference type="Proteomes" id="UP000275846"/>
    </source>
</evidence>
<keyword evidence="2" id="KW-1185">Reference proteome</keyword>
<name>A0A183SVP5_SCHSO</name>
<protein>
    <submittedName>
        <fullName evidence="1 3">Uncharacterized protein</fullName>
    </submittedName>
</protein>
<evidence type="ECO:0000313" key="3">
    <source>
        <dbReference type="WBParaSite" id="SSLN_0000862301-mRNA-1"/>
    </source>
</evidence>
<gene>
    <name evidence="1" type="ORF">SSLN_LOCUS8293</name>
</gene>
<sequence>MLLWPPLVGTQRSLVAPRSWVLPSGHIPGHRHDWQAKPDNPRKTVLVVREPACYKVDIAALSETQFSEKGVLEEACARYSFFCSSRQRPLLSRGTSLDVLSQCINGRLTSLRLPPRGDGFTTIISTCALPQTSSNETKNKFIE</sequence>
<dbReference type="AlphaFoldDB" id="A0A183SVP5"/>
<dbReference type="WBParaSite" id="SSLN_0000862301-mRNA-1">
    <property type="protein sequence ID" value="SSLN_0000862301-mRNA-1"/>
    <property type="gene ID" value="SSLN_0000862301"/>
</dbReference>
<evidence type="ECO:0000313" key="1">
    <source>
        <dbReference type="EMBL" id="VDL94678.1"/>
    </source>
</evidence>